<keyword evidence="3" id="KW-0812">Transmembrane</keyword>
<keyword evidence="3" id="KW-1133">Transmembrane helix</keyword>
<gene>
    <name evidence="4" type="ORF">Sangu_1814600</name>
</gene>
<sequence length="347" mass="38698">MCLQSTVSNPLVRGERYWGKLNSLGNFEFGITLKKPKYNRISESGIEFESHRIKHQKSAAFTLQFLTLGMPAFFPVKERVQESDMCFSNLVQQDAPTARNKSILIPKLGLLEEWLYVLTVDAEGNGSHWEVLDCLGHKHHQLRPMPGPAKAGLAWSFSMGSFWLLLVIWWLMAPAQSEQIYSNTILASIGGCGADGESLSGAKVYDPESDKWTVIESLRRPRWAVLHVASKESSMLWVGGQVSQSETPAHAVLGKKLCCMKWKNERKLAIFNPEDNSWKMVPVPVTGSSSISFRFGILDGKLLVFSLQEDPAYHTLLYDPHAAPGSEWQTSEIKPSGLCLCTVTIKA</sequence>
<name>A0AAW2MA64_9LAMI</name>
<evidence type="ECO:0000313" key="4">
    <source>
        <dbReference type="EMBL" id="KAL0327366.1"/>
    </source>
</evidence>
<dbReference type="PANTHER" id="PTHR46344">
    <property type="entry name" value="OS02G0202900 PROTEIN"/>
    <property type="match status" value="1"/>
</dbReference>
<evidence type="ECO:0000256" key="2">
    <source>
        <dbReference type="ARBA" id="ARBA00022737"/>
    </source>
</evidence>
<comment type="caution">
    <text evidence="4">The sequence shown here is derived from an EMBL/GenBank/DDBJ whole genome shotgun (WGS) entry which is preliminary data.</text>
</comment>
<feature type="transmembrane region" description="Helical" evidence="3">
    <location>
        <begin position="152"/>
        <end position="172"/>
    </location>
</feature>
<keyword evidence="1" id="KW-0880">Kelch repeat</keyword>
<keyword evidence="3" id="KW-0472">Membrane</keyword>
<dbReference type="AlphaFoldDB" id="A0AAW2MA64"/>
<dbReference type="InterPro" id="IPR015915">
    <property type="entry name" value="Kelch-typ_b-propeller"/>
</dbReference>
<keyword evidence="2" id="KW-0677">Repeat</keyword>
<dbReference type="PANTHER" id="PTHR46344:SF1">
    <property type="entry name" value="OS02G0504900 PROTEIN"/>
    <property type="match status" value="1"/>
</dbReference>
<reference evidence="4" key="1">
    <citation type="submission" date="2020-06" db="EMBL/GenBank/DDBJ databases">
        <authorList>
            <person name="Li T."/>
            <person name="Hu X."/>
            <person name="Zhang T."/>
            <person name="Song X."/>
            <person name="Zhang H."/>
            <person name="Dai N."/>
            <person name="Sheng W."/>
            <person name="Hou X."/>
            <person name="Wei L."/>
        </authorList>
    </citation>
    <scope>NUCLEOTIDE SEQUENCE</scope>
    <source>
        <strain evidence="4">G01</strain>
        <tissue evidence="4">Leaf</tissue>
    </source>
</reference>
<dbReference type="EMBL" id="JACGWK010000011">
    <property type="protein sequence ID" value="KAL0327366.1"/>
    <property type="molecule type" value="Genomic_DNA"/>
</dbReference>
<accession>A0AAW2MA64</accession>
<dbReference type="SUPFAM" id="SSF117281">
    <property type="entry name" value="Kelch motif"/>
    <property type="match status" value="1"/>
</dbReference>
<evidence type="ECO:0000256" key="3">
    <source>
        <dbReference type="SAM" id="Phobius"/>
    </source>
</evidence>
<proteinExistence type="predicted"/>
<reference evidence="4" key="2">
    <citation type="journal article" date="2024" name="Plant">
        <title>Genomic evolution and insights into agronomic trait innovations of Sesamum species.</title>
        <authorList>
            <person name="Miao H."/>
            <person name="Wang L."/>
            <person name="Qu L."/>
            <person name="Liu H."/>
            <person name="Sun Y."/>
            <person name="Le M."/>
            <person name="Wang Q."/>
            <person name="Wei S."/>
            <person name="Zheng Y."/>
            <person name="Lin W."/>
            <person name="Duan Y."/>
            <person name="Cao H."/>
            <person name="Xiong S."/>
            <person name="Wang X."/>
            <person name="Wei L."/>
            <person name="Li C."/>
            <person name="Ma Q."/>
            <person name="Ju M."/>
            <person name="Zhao R."/>
            <person name="Li G."/>
            <person name="Mu C."/>
            <person name="Tian Q."/>
            <person name="Mei H."/>
            <person name="Zhang T."/>
            <person name="Gao T."/>
            <person name="Zhang H."/>
        </authorList>
    </citation>
    <scope>NUCLEOTIDE SEQUENCE</scope>
    <source>
        <strain evidence="4">G01</strain>
    </source>
</reference>
<evidence type="ECO:0000256" key="1">
    <source>
        <dbReference type="ARBA" id="ARBA00022441"/>
    </source>
</evidence>
<protein>
    <submittedName>
        <fullName evidence="4">F-box/kelch-repeat protein</fullName>
    </submittedName>
</protein>
<organism evidence="4">
    <name type="scientific">Sesamum angustifolium</name>
    <dbReference type="NCBI Taxonomy" id="2727405"/>
    <lineage>
        <taxon>Eukaryota</taxon>
        <taxon>Viridiplantae</taxon>
        <taxon>Streptophyta</taxon>
        <taxon>Embryophyta</taxon>
        <taxon>Tracheophyta</taxon>
        <taxon>Spermatophyta</taxon>
        <taxon>Magnoliopsida</taxon>
        <taxon>eudicotyledons</taxon>
        <taxon>Gunneridae</taxon>
        <taxon>Pentapetalae</taxon>
        <taxon>asterids</taxon>
        <taxon>lamiids</taxon>
        <taxon>Lamiales</taxon>
        <taxon>Pedaliaceae</taxon>
        <taxon>Sesamum</taxon>
    </lineage>
</organism>
<dbReference type="Gene3D" id="2.120.10.80">
    <property type="entry name" value="Kelch-type beta propeller"/>
    <property type="match status" value="1"/>
</dbReference>